<evidence type="ECO:0000256" key="1">
    <source>
        <dbReference type="ARBA" id="ARBA00006499"/>
    </source>
</evidence>
<evidence type="ECO:0000259" key="3">
    <source>
        <dbReference type="Pfam" id="PF02230"/>
    </source>
</evidence>
<dbReference type="InterPro" id="IPR029058">
    <property type="entry name" value="AB_hydrolase_fold"/>
</dbReference>
<keyword evidence="5" id="KW-1185">Reference proteome</keyword>
<sequence length="313" mass="34811">MFKSARIRILVTLCNNQKRHESNLYTKYRVDVIRPPKTHKSTLIWLHGSGQTSSDFRARLSTIATENTKVVIPNAPYRYVESRGLVQSWATVSTLERMGDIPDPKVPEKRMEDEGSLEGSRDAIISLITYEHNILNTVKSGGLEGLAAAFSGALSAPMELTKKAQIFLAGYDTGGALAIYAGLTHPMIKLAGLCSISGYVPNKKHLVKSIPYFQRNQRLLALNGMLDEFVDVNYAEEGYKELKDKAGMGNVFVTIDPSRDNIIEDREWMQLTETVNKTFKGNISASKAQKVTSLRSMISRSTSSKSMGDVNWK</sequence>
<dbReference type="Proteomes" id="UP001431209">
    <property type="component" value="Unassembled WGS sequence"/>
</dbReference>
<protein>
    <submittedName>
        <fullName evidence="4">Lysophospholipase II</fullName>
    </submittedName>
</protein>
<dbReference type="EMBL" id="JAOPGA020000972">
    <property type="protein sequence ID" value="KAL0483640.1"/>
    <property type="molecule type" value="Genomic_DNA"/>
</dbReference>
<dbReference type="GO" id="GO:0005737">
    <property type="term" value="C:cytoplasm"/>
    <property type="evidence" value="ECO:0007669"/>
    <property type="project" value="TreeGrafter"/>
</dbReference>
<gene>
    <name evidence="4" type="ORF">AKO1_011436</name>
</gene>
<dbReference type="PANTHER" id="PTHR10655">
    <property type="entry name" value="LYSOPHOSPHOLIPASE-RELATED"/>
    <property type="match status" value="1"/>
</dbReference>
<evidence type="ECO:0000313" key="4">
    <source>
        <dbReference type="EMBL" id="KAL0483640.1"/>
    </source>
</evidence>
<comment type="caution">
    <text evidence="4">The sequence shown here is derived from an EMBL/GenBank/DDBJ whole genome shotgun (WGS) entry which is preliminary data.</text>
</comment>
<dbReference type="Gene3D" id="3.40.50.1820">
    <property type="entry name" value="alpha/beta hydrolase"/>
    <property type="match status" value="1"/>
</dbReference>
<organism evidence="4 5">
    <name type="scientific">Acrasis kona</name>
    <dbReference type="NCBI Taxonomy" id="1008807"/>
    <lineage>
        <taxon>Eukaryota</taxon>
        <taxon>Discoba</taxon>
        <taxon>Heterolobosea</taxon>
        <taxon>Tetramitia</taxon>
        <taxon>Eutetramitia</taxon>
        <taxon>Acrasidae</taxon>
        <taxon>Acrasis</taxon>
    </lineage>
</organism>
<proteinExistence type="inferred from homology"/>
<dbReference type="GO" id="GO:0008474">
    <property type="term" value="F:palmitoyl-(protein) hydrolase activity"/>
    <property type="evidence" value="ECO:0007669"/>
    <property type="project" value="TreeGrafter"/>
</dbReference>
<dbReference type="Pfam" id="PF02230">
    <property type="entry name" value="Abhydrolase_2"/>
    <property type="match status" value="1"/>
</dbReference>
<name>A0AAW2Z2Q0_9EUKA</name>
<dbReference type="InterPro" id="IPR003140">
    <property type="entry name" value="PLipase/COase/thioEstase"/>
</dbReference>
<dbReference type="PROSITE" id="PS00018">
    <property type="entry name" value="EF_HAND_1"/>
    <property type="match status" value="1"/>
</dbReference>
<evidence type="ECO:0000256" key="2">
    <source>
        <dbReference type="ARBA" id="ARBA00022801"/>
    </source>
</evidence>
<accession>A0AAW2Z2Q0</accession>
<dbReference type="AlphaFoldDB" id="A0AAW2Z2Q0"/>
<dbReference type="PANTHER" id="PTHR10655:SF17">
    <property type="entry name" value="LYSOPHOSPHOLIPASE-LIKE PROTEIN 1"/>
    <property type="match status" value="1"/>
</dbReference>
<evidence type="ECO:0000313" key="5">
    <source>
        <dbReference type="Proteomes" id="UP001431209"/>
    </source>
</evidence>
<keyword evidence="2" id="KW-0378">Hydrolase</keyword>
<feature type="domain" description="Phospholipase/carboxylesterase/thioesterase" evidence="3">
    <location>
        <begin position="31"/>
        <end position="246"/>
    </location>
</feature>
<dbReference type="InterPro" id="IPR018247">
    <property type="entry name" value="EF_Hand_1_Ca_BS"/>
</dbReference>
<dbReference type="InterPro" id="IPR050565">
    <property type="entry name" value="LYPA1-2/EST-like"/>
</dbReference>
<dbReference type="GO" id="GO:0052689">
    <property type="term" value="F:carboxylic ester hydrolase activity"/>
    <property type="evidence" value="ECO:0007669"/>
    <property type="project" value="TreeGrafter"/>
</dbReference>
<comment type="similarity">
    <text evidence="1">Belongs to the AB hydrolase superfamily. AB hydrolase 2 family.</text>
</comment>
<reference evidence="4 5" key="1">
    <citation type="submission" date="2024-03" db="EMBL/GenBank/DDBJ databases">
        <title>The Acrasis kona genome and developmental transcriptomes reveal deep origins of eukaryotic multicellular pathways.</title>
        <authorList>
            <person name="Sheikh S."/>
            <person name="Fu C.-J."/>
            <person name="Brown M.W."/>
            <person name="Baldauf S.L."/>
        </authorList>
    </citation>
    <scope>NUCLEOTIDE SEQUENCE [LARGE SCALE GENOMIC DNA]</scope>
    <source>
        <strain evidence="4 5">ATCC MYA-3509</strain>
    </source>
</reference>
<dbReference type="SUPFAM" id="SSF53474">
    <property type="entry name" value="alpha/beta-Hydrolases"/>
    <property type="match status" value="1"/>
</dbReference>